<keyword evidence="6" id="KW-1185">Reference proteome</keyword>
<dbReference type="Gene3D" id="2.40.480.10">
    <property type="entry name" value="Allene oxide cyclase-like"/>
    <property type="match status" value="1"/>
</dbReference>
<gene>
    <name evidence="5" type="ORF">QJS10_CPA03g02224</name>
</gene>
<evidence type="ECO:0000256" key="4">
    <source>
        <dbReference type="RuleBase" id="RU363099"/>
    </source>
</evidence>
<keyword evidence="3 4" id="KW-0964">Secreted</keyword>
<reference evidence="5" key="2">
    <citation type="submission" date="2023-06" db="EMBL/GenBank/DDBJ databases">
        <authorList>
            <person name="Ma L."/>
            <person name="Liu K.-W."/>
            <person name="Li Z."/>
            <person name="Hsiao Y.-Y."/>
            <person name="Qi Y."/>
            <person name="Fu T."/>
            <person name="Tang G."/>
            <person name="Zhang D."/>
            <person name="Sun W.-H."/>
            <person name="Liu D.-K."/>
            <person name="Li Y."/>
            <person name="Chen G.-Z."/>
            <person name="Liu X.-D."/>
            <person name="Liao X.-Y."/>
            <person name="Jiang Y.-T."/>
            <person name="Yu X."/>
            <person name="Hao Y."/>
            <person name="Huang J."/>
            <person name="Zhao X.-W."/>
            <person name="Ke S."/>
            <person name="Chen Y.-Y."/>
            <person name="Wu W.-L."/>
            <person name="Hsu J.-L."/>
            <person name="Lin Y.-F."/>
            <person name="Huang M.-D."/>
            <person name="Li C.-Y."/>
            <person name="Huang L."/>
            <person name="Wang Z.-W."/>
            <person name="Zhao X."/>
            <person name="Zhong W.-Y."/>
            <person name="Peng D.-H."/>
            <person name="Ahmad S."/>
            <person name="Lan S."/>
            <person name="Zhang J.-S."/>
            <person name="Tsai W.-C."/>
            <person name="Van De Peer Y."/>
            <person name="Liu Z.-J."/>
        </authorList>
    </citation>
    <scope>NUCLEOTIDE SEQUENCE</scope>
    <source>
        <strain evidence="5">CP</strain>
        <tissue evidence="5">Leaves</tissue>
    </source>
</reference>
<feature type="signal peptide" evidence="4">
    <location>
        <begin position="1"/>
        <end position="23"/>
    </location>
</feature>
<evidence type="ECO:0000313" key="6">
    <source>
        <dbReference type="Proteomes" id="UP001180020"/>
    </source>
</evidence>
<dbReference type="GO" id="GO:0009699">
    <property type="term" value="P:phenylpropanoid biosynthetic process"/>
    <property type="evidence" value="ECO:0007669"/>
    <property type="project" value="UniProtKB-ARBA"/>
</dbReference>
<organism evidence="5 6">
    <name type="scientific">Acorus calamus</name>
    <name type="common">Sweet flag</name>
    <dbReference type="NCBI Taxonomy" id="4465"/>
    <lineage>
        <taxon>Eukaryota</taxon>
        <taxon>Viridiplantae</taxon>
        <taxon>Streptophyta</taxon>
        <taxon>Embryophyta</taxon>
        <taxon>Tracheophyta</taxon>
        <taxon>Spermatophyta</taxon>
        <taxon>Magnoliopsida</taxon>
        <taxon>Liliopsida</taxon>
        <taxon>Acoraceae</taxon>
        <taxon>Acorus</taxon>
    </lineage>
</organism>
<sequence length="193" mass="20590">MDRSVALTLLFLLLTLVPPLAHSRPGRFATETETHVHFYFHDTVSGNNPSAVEIARADSTGQSPTSFGVLLMADDPLTEGPDAGSTEVGRAQGLYGSAGQKDFGLIMALNFRFTSGPYEGSALSVMSLNPAMQTVRELAVVGGTGAFRMARGFALAKTYFLDTKTGDAIVEYNVTVVPWPSLIYGNPANLIMI</sequence>
<keyword evidence="4" id="KW-0052">Apoplast</keyword>
<evidence type="ECO:0000256" key="2">
    <source>
        <dbReference type="ARBA" id="ARBA00011738"/>
    </source>
</evidence>
<evidence type="ECO:0000256" key="3">
    <source>
        <dbReference type="ARBA" id="ARBA00022525"/>
    </source>
</evidence>
<comment type="similarity">
    <text evidence="1 4">Belongs to the plant dirigent protein family.</text>
</comment>
<dbReference type="InterPro" id="IPR004265">
    <property type="entry name" value="Dirigent"/>
</dbReference>
<name>A0AAV9F4S5_ACOCL</name>
<comment type="function">
    <text evidence="4">Dirigent proteins impart stereoselectivity on the phenoxy radical-coupling reaction, yielding optically active lignans from two molecules of coniferyl alcohol in the biosynthesis of lignans, flavonolignans, and alkaloids and thus plays a central role in plant secondary metabolism.</text>
</comment>
<dbReference type="EMBL" id="JAUJYO010000003">
    <property type="protein sequence ID" value="KAK1320682.1"/>
    <property type="molecule type" value="Genomic_DNA"/>
</dbReference>
<proteinExistence type="inferred from homology"/>
<protein>
    <recommendedName>
        <fullName evidence="4">Dirigent protein</fullName>
    </recommendedName>
</protein>
<dbReference type="InterPro" id="IPR044859">
    <property type="entry name" value="Allene_oxi_cyc_Dirigent"/>
</dbReference>
<reference evidence="5" key="1">
    <citation type="journal article" date="2023" name="Nat. Commun.">
        <title>Diploid and tetraploid genomes of Acorus and the evolution of monocots.</title>
        <authorList>
            <person name="Ma L."/>
            <person name="Liu K.W."/>
            <person name="Li Z."/>
            <person name="Hsiao Y.Y."/>
            <person name="Qi Y."/>
            <person name="Fu T."/>
            <person name="Tang G.D."/>
            <person name="Zhang D."/>
            <person name="Sun W.H."/>
            <person name="Liu D.K."/>
            <person name="Li Y."/>
            <person name="Chen G.Z."/>
            <person name="Liu X.D."/>
            <person name="Liao X.Y."/>
            <person name="Jiang Y.T."/>
            <person name="Yu X."/>
            <person name="Hao Y."/>
            <person name="Huang J."/>
            <person name="Zhao X.W."/>
            <person name="Ke S."/>
            <person name="Chen Y.Y."/>
            <person name="Wu W.L."/>
            <person name="Hsu J.L."/>
            <person name="Lin Y.F."/>
            <person name="Huang M.D."/>
            <person name="Li C.Y."/>
            <person name="Huang L."/>
            <person name="Wang Z.W."/>
            <person name="Zhao X."/>
            <person name="Zhong W.Y."/>
            <person name="Peng D.H."/>
            <person name="Ahmad S."/>
            <person name="Lan S."/>
            <person name="Zhang J.S."/>
            <person name="Tsai W.C."/>
            <person name="Van de Peer Y."/>
            <person name="Liu Z.J."/>
        </authorList>
    </citation>
    <scope>NUCLEOTIDE SEQUENCE</scope>
    <source>
        <strain evidence="5">CP</strain>
    </source>
</reference>
<accession>A0AAV9F4S5</accession>
<dbReference type="AlphaFoldDB" id="A0AAV9F4S5"/>
<evidence type="ECO:0000313" key="5">
    <source>
        <dbReference type="EMBL" id="KAK1320682.1"/>
    </source>
</evidence>
<dbReference type="GO" id="GO:0048046">
    <property type="term" value="C:apoplast"/>
    <property type="evidence" value="ECO:0007669"/>
    <property type="project" value="UniProtKB-SubCell"/>
</dbReference>
<dbReference type="Proteomes" id="UP001180020">
    <property type="component" value="Unassembled WGS sequence"/>
</dbReference>
<comment type="subunit">
    <text evidence="2 4">Homodimer.</text>
</comment>
<comment type="caution">
    <text evidence="5">The sequence shown here is derived from an EMBL/GenBank/DDBJ whole genome shotgun (WGS) entry which is preliminary data.</text>
</comment>
<evidence type="ECO:0000256" key="1">
    <source>
        <dbReference type="ARBA" id="ARBA00010746"/>
    </source>
</evidence>
<comment type="subcellular location">
    <subcellularLocation>
        <location evidence="4">Secreted</location>
        <location evidence="4">Extracellular space</location>
        <location evidence="4">Apoplast</location>
    </subcellularLocation>
</comment>
<feature type="chain" id="PRO_5043103816" description="Dirigent protein" evidence="4">
    <location>
        <begin position="24"/>
        <end position="193"/>
    </location>
</feature>
<dbReference type="PANTHER" id="PTHR21495">
    <property type="entry name" value="NUCLEOPORIN-RELATED"/>
    <property type="match status" value="1"/>
</dbReference>
<keyword evidence="4" id="KW-0732">Signal</keyword>
<dbReference type="Pfam" id="PF03018">
    <property type="entry name" value="Dirigent"/>
    <property type="match status" value="1"/>
</dbReference>